<organism evidence="2 3">
    <name type="scientific">Paralabilibaculum antarcticum</name>
    <dbReference type="NCBI Taxonomy" id="2912572"/>
    <lineage>
        <taxon>Bacteria</taxon>
        <taxon>Pseudomonadati</taxon>
        <taxon>Bacteroidota</taxon>
        <taxon>Bacteroidia</taxon>
        <taxon>Marinilabiliales</taxon>
        <taxon>Marinifilaceae</taxon>
        <taxon>Paralabilibaculum</taxon>
    </lineage>
</organism>
<dbReference type="RefSeq" id="WP_275111887.1">
    <property type="nucleotide sequence ID" value="NZ_JAKJSC010000013.1"/>
</dbReference>
<feature type="chain" id="PRO_5047334286" evidence="1">
    <location>
        <begin position="22"/>
        <end position="281"/>
    </location>
</feature>
<dbReference type="Proteomes" id="UP001528920">
    <property type="component" value="Unassembled WGS sequence"/>
</dbReference>
<keyword evidence="1" id="KW-0732">Signal</keyword>
<evidence type="ECO:0000256" key="1">
    <source>
        <dbReference type="SAM" id="SignalP"/>
    </source>
</evidence>
<evidence type="ECO:0000313" key="2">
    <source>
        <dbReference type="EMBL" id="MDE5420557.1"/>
    </source>
</evidence>
<protein>
    <submittedName>
        <fullName evidence="2">Uncharacterized protein</fullName>
    </submittedName>
</protein>
<evidence type="ECO:0000313" key="3">
    <source>
        <dbReference type="Proteomes" id="UP001528920"/>
    </source>
</evidence>
<reference evidence="2 3" key="1">
    <citation type="submission" date="2022-01" db="EMBL/GenBank/DDBJ databases">
        <title>Labilibaculum sp. nov, a marine bacterium isolated from Antarctica.</title>
        <authorList>
            <person name="Dai W."/>
        </authorList>
    </citation>
    <scope>NUCLEOTIDE SEQUENCE [LARGE SCALE GENOMIC DNA]</scope>
    <source>
        <strain evidence="2 3">DW002</strain>
    </source>
</reference>
<accession>A0ABT5VZ07</accession>
<gene>
    <name evidence="2" type="ORF">L3049_21405</name>
</gene>
<feature type="signal peptide" evidence="1">
    <location>
        <begin position="1"/>
        <end position="21"/>
    </location>
</feature>
<keyword evidence="3" id="KW-1185">Reference proteome</keyword>
<comment type="caution">
    <text evidence="2">The sequence shown here is derived from an EMBL/GenBank/DDBJ whole genome shotgun (WGS) entry which is preliminary data.</text>
</comment>
<proteinExistence type="predicted"/>
<dbReference type="EMBL" id="JAKJSC010000013">
    <property type="protein sequence ID" value="MDE5420557.1"/>
    <property type="molecule type" value="Genomic_DNA"/>
</dbReference>
<name>A0ABT5VZ07_9BACT</name>
<sequence>MYKTILSILVSFLCLQSYAQAQLPSAADYKQFYNTKTLVVIEGSPLSGYNFKIKELIKKNWHLTDYAFISYDEFKKKKSDPNYSFLITSTVTFNKDKTNARYHFLSLLLGGPAKDLASMTDLCSIPLSYLNIDEDRYLYKMGSLIHFVQNHVGLVVQHPEIISKNVLKYYNKNNVKIKGKTLYLLQEELQKNANSIAKIRKVYPGKVKFVSEDEIEEAIASKNKDVVFLHKVGPEQTKHKARCFKVLIGAGDGKFYYFDYHMVKKKQTDHFLLSDFRRIAN</sequence>